<dbReference type="Gene3D" id="3.30.465.10">
    <property type="match status" value="1"/>
</dbReference>
<dbReference type="Gene3D" id="3.30.43.10">
    <property type="entry name" value="Uridine Diphospho-n-acetylenolpyruvylglucosamine Reductase, domain 2"/>
    <property type="match status" value="1"/>
</dbReference>
<evidence type="ECO:0000313" key="10">
    <source>
        <dbReference type="Proteomes" id="UP000243876"/>
    </source>
</evidence>
<dbReference type="SUPFAM" id="SSF56176">
    <property type="entry name" value="FAD-binding/transporter-associated domain-like"/>
    <property type="match status" value="1"/>
</dbReference>
<reference evidence="10" key="1">
    <citation type="submission" date="2015-02" db="EMBL/GenBank/DDBJ databases">
        <authorList>
            <person name="Gon?alves P."/>
        </authorList>
    </citation>
    <scope>NUCLEOTIDE SEQUENCE [LARGE SCALE GENOMIC DNA]</scope>
</reference>
<dbReference type="InterPro" id="IPR004113">
    <property type="entry name" value="FAD-bd_oxidored_4_C"/>
</dbReference>
<feature type="region of interest" description="Disordered" evidence="7">
    <location>
        <begin position="1"/>
        <end position="30"/>
    </location>
</feature>
<dbReference type="GO" id="GO:0004458">
    <property type="term" value="F:D-lactate dehydrogenase (cytochrome) activity"/>
    <property type="evidence" value="ECO:0007669"/>
    <property type="project" value="UniProtKB-EC"/>
</dbReference>
<keyword evidence="5" id="KW-0560">Oxidoreductase</keyword>
<accession>A0A0D6EH78</accession>
<comment type="cofactor">
    <cofactor evidence="1">
        <name>FAD</name>
        <dbReference type="ChEBI" id="CHEBI:57692"/>
    </cofactor>
</comment>
<gene>
    <name evidence="9" type="primary">SPOSA6832_00413</name>
</gene>
<evidence type="ECO:0000256" key="1">
    <source>
        <dbReference type="ARBA" id="ARBA00001974"/>
    </source>
</evidence>
<dbReference type="OrthoDB" id="5332616at2759"/>
<organism evidence="9 10">
    <name type="scientific">Sporidiobolus salmonicolor</name>
    <name type="common">Yeast-like fungus</name>
    <name type="synonym">Sporobolomyces salmonicolor</name>
    <dbReference type="NCBI Taxonomy" id="5005"/>
    <lineage>
        <taxon>Eukaryota</taxon>
        <taxon>Fungi</taxon>
        <taxon>Dikarya</taxon>
        <taxon>Basidiomycota</taxon>
        <taxon>Pucciniomycotina</taxon>
        <taxon>Microbotryomycetes</taxon>
        <taxon>Sporidiobolales</taxon>
        <taxon>Sporidiobolaceae</taxon>
        <taxon>Sporobolomyces</taxon>
    </lineage>
</organism>
<dbReference type="FunFam" id="3.30.465.10:FF:000001">
    <property type="entry name" value="D-2-hydroxyglutarate dehydrogenase, mitochondrial"/>
    <property type="match status" value="1"/>
</dbReference>
<dbReference type="EMBL" id="CENE01000001">
    <property type="protein sequence ID" value="CEQ38940.1"/>
    <property type="molecule type" value="Genomic_DNA"/>
</dbReference>
<dbReference type="Gene3D" id="3.30.70.2740">
    <property type="match status" value="1"/>
</dbReference>
<dbReference type="InterPro" id="IPR016169">
    <property type="entry name" value="FAD-bd_PCMH_sub2"/>
</dbReference>
<dbReference type="Proteomes" id="UP000243876">
    <property type="component" value="Unassembled WGS sequence"/>
</dbReference>
<comment type="catalytic activity">
    <reaction evidence="6">
        <text>(R)-lactate + 2 Fe(III)-[cytochrome c] = 2 Fe(II)-[cytochrome c] + pyruvate + 2 H(+)</text>
        <dbReference type="Rhea" id="RHEA:13521"/>
        <dbReference type="Rhea" id="RHEA-COMP:10350"/>
        <dbReference type="Rhea" id="RHEA-COMP:14399"/>
        <dbReference type="ChEBI" id="CHEBI:15361"/>
        <dbReference type="ChEBI" id="CHEBI:15378"/>
        <dbReference type="ChEBI" id="CHEBI:16004"/>
        <dbReference type="ChEBI" id="CHEBI:29033"/>
        <dbReference type="ChEBI" id="CHEBI:29034"/>
        <dbReference type="EC" id="1.1.2.4"/>
    </reaction>
</comment>
<dbReference type="GO" id="GO:0005739">
    <property type="term" value="C:mitochondrion"/>
    <property type="evidence" value="ECO:0007669"/>
    <property type="project" value="TreeGrafter"/>
</dbReference>
<dbReference type="InterPro" id="IPR016167">
    <property type="entry name" value="FAD-bd_PCMH_sub1"/>
</dbReference>
<proteinExistence type="inferred from homology"/>
<dbReference type="InterPro" id="IPR016166">
    <property type="entry name" value="FAD-bd_PCMH"/>
</dbReference>
<feature type="compositionally biased region" description="Low complexity" evidence="7">
    <location>
        <begin position="1"/>
        <end position="13"/>
    </location>
</feature>
<dbReference type="InterPro" id="IPR016171">
    <property type="entry name" value="Vanillyl_alc_oxidase_C-sub2"/>
</dbReference>
<evidence type="ECO:0000313" key="9">
    <source>
        <dbReference type="EMBL" id="CEQ38940.1"/>
    </source>
</evidence>
<name>A0A0D6EH78_SPOSA</name>
<evidence type="ECO:0000256" key="4">
    <source>
        <dbReference type="ARBA" id="ARBA00022827"/>
    </source>
</evidence>
<evidence type="ECO:0000256" key="6">
    <source>
        <dbReference type="ARBA" id="ARBA00051436"/>
    </source>
</evidence>
<keyword evidence="4" id="KW-0274">FAD</keyword>
<dbReference type="Pfam" id="PF02913">
    <property type="entry name" value="FAD-oxidase_C"/>
    <property type="match status" value="1"/>
</dbReference>
<dbReference type="GO" id="GO:0071949">
    <property type="term" value="F:FAD binding"/>
    <property type="evidence" value="ECO:0007669"/>
    <property type="project" value="InterPro"/>
</dbReference>
<dbReference type="Gene3D" id="3.30.70.2190">
    <property type="match status" value="1"/>
</dbReference>
<dbReference type="Gene3D" id="1.10.45.10">
    <property type="entry name" value="Vanillyl-alcohol Oxidase, Chain A, domain 4"/>
    <property type="match status" value="1"/>
</dbReference>
<keyword evidence="10" id="KW-1185">Reference proteome</keyword>
<dbReference type="InterPro" id="IPR036318">
    <property type="entry name" value="FAD-bd_PCMH-like_sf"/>
</dbReference>
<protein>
    <submittedName>
        <fullName evidence="9">SPOSA6832_00413-mRNA-1:cds</fullName>
    </submittedName>
</protein>
<dbReference type="AlphaFoldDB" id="A0A0D6EH78"/>
<dbReference type="SUPFAM" id="SSF55103">
    <property type="entry name" value="FAD-linked oxidases, C-terminal domain"/>
    <property type="match status" value="1"/>
</dbReference>
<evidence type="ECO:0000256" key="7">
    <source>
        <dbReference type="SAM" id="MobiDB-lite"/>
    </source>
</evidence>
<evidence type="ECO:0000256" key="3">
    <source>
        <dbReference type="ARBA" id="ARBA00022630"/>
    </source>
</evidence>
<comment type="similarity">
    <text evidence="2">Belongs to the FAD-binding oxidoreductase/transferase type 4 family.</text>
</comment>
<evidence type="ECO:0000256" key="2">
    <source>
        <dbReference type="ARBA" id="ARBA00008000"/>
    </source>
</evidence>
<dbReference type="InterPro" id="IPR051264">
    <property type="entry name" value="FAD-oxidored/transferase_4"/>
</dbReference>
<evidence type="ECO:0000259" key="8">
    <source>
        <dbReference type="PROSITE" id="PS51387"/>
    </source>
</evidence>
<feature type="non-terminal residue" evidence="9">
    <location>
        <position position="1"/>
    </location>
</feature>
<dbReference type="PANTHER" id="PTHR43716">
    <property type="entry name" value="D-2-HYDROXYGLUTARATE DEHYDROGENASE, MITOCHONDRIAL"/>
    <property type="match status" value="1"/>
</dbReference>
<sequence>MPARSPALASATRSLRRAPKPSTSARPAPLLFSTLKRSSSAAPLSLSLSSTRSSAAAFSTSSPCSSSEPVSPRRPDFKKLDADDVAYFHSILSSPSSIVTTLPSPDGAWQTAAQDDLVGYNTDWMDKYKGNSPVLLKPKTTEEVSKILAYCYKQRIAVVPQGGNTGLVGGGVPVYDELILSTEGMNQIREFDDVSGILTADGGAILESLSNFLAPKGYMMPLDLGAKGSCHIGGNISTNAGGLRLLRYGSLHGTVLGIEAVLPDEKGTVLSINMPGDGKAGALRKDNTGYDLKQLFIGAEGTLGIVTGVSIMTPRLPSAINVAVLSVPSFESVQTVFKETRQHLGEILSAFEFFDQEGLELVLHHTGAKSPFESEPEGGRAFYVLIETSGSNKDHDDEVRRSPSLARICPKQSIDGHFTARQKLGGLLESLLENGTIADGVLAQDETQVQSLWSLRESLPEAAGKLGRVYKYDLSMPVKHMYSLVEEARDRFKEKGLDEIKTTVGYGHIGDGNLHINIVAKDWSDKVEKTIEPWIYEATSKRNGSISAEHGLGLHKKSVIGYSKSDAAIAIMQQLRRMFDPRGILNPAKYLPQADELPHPKESEKVQ</sequence>
<dbReference type="InterPro" id="IPR006094">
    <property type="entry name" value="Oxid_FAD_bind_N"/>
</dbReference>
<dbReference type="Pfam" id="PF01565">
    <property type="entry name" value="FAD_binding_4"/>
    <property type="match status" value="1"/>
</dbReference>
<dbReference type="PROSITE" id="PS51387">
    <property type="entry name" value="FAD_PCMH"/>
    <property type="match status" value="1"/>
</dbReference>
<dbReference type="PANTHER" id="PTHR43716:SF1">
    <property type="entry name" value="D-2-HYDROXYGLUTARATE DEHYDROGENASE, MITOCHONDRIAL"/>
    <property type="match status" value="1"/>
</dbReference>
<evidence type="ECO:0000256" key="5">
    <source>
        <dbReference type="ARBA" id="ARBA00023002"/>
    </source>
</evidence>
<dbReference type="FunFam" id="3.30.70.2740:FF:000002">
    <property type="entry name" value="D-2-hydroxyglutarate dehydrogenase mitochondrial"/>
    <property type="match status" value="1"/>
</dbReference>
<feature type="domain" description="FAD-binding PCMH-type" evidence="8">
    <location>
        <begin position="128"/>
        <end position="316"/>
    </location>
</feature>
<dbReference type="InterPro" id="IPR016164">
    <property type="entry name" value="FAD-linked_Oxase-like_C"/>
</dbReference>
<keyword evidence="3" id="KW-0285">Flavoprotein</keyword>
<dbReference type="FunFam" id="1.10.45.10:FF:000001">
    <property type="entry name" value="D-lactate dehydrogenase mitochondrial"/>
    <property type="match status" value="1"/>
</dbReference>
<dbReference type="FunFam" id="3.30.43.10:FF:000011">
    <property type="entry name" value="D-lactate dehydrogenase (Cytochrome)"/>
    <property type="match status" value="1"/>
</dbReference>